<evidence type="ECO:0000313" key="3">
    <source>
        <dbReference type="EMBL" id="MEK8029580.1"/>
    </source>
</evidence>
<dbReference type="RefSeq" id="WP_341423917.1">
    <property type="nucleotide sequence ID" value="NZ_JBBUTG010000001.1"/>
</dbReference>
<accession>A0ABU9BKX8</accession>
<dbReference type="InterPro" id="IPR050249">
    <property type="entry name" value="Pseudomonas-type_ThrB"/>
</dbReference>
<comment type="similarity">
    <text evidence="1">Belongs to the pseudomonas-type ThrB family.</text>
</comment>
<proteinExistence type="inferred from homology"/>
<sequence>MTAQAVALQTWLSERYGLHVVRARCIARLDCEIYRVSLRDRADLALRIYPPRVSDEVAITDEVTWLSALGAEGLHVPTPFPAMDGGLVQTWLDGRAAVVLSWVHGRLLDKALRPVHLERVGRLAGAMHRISEQLQAQGRLAGTRLGDGPDLDAWADGTRPPHPHFPASAQRQVQSAARRLRDELAGFPRDARSWGFIHADLHPWNLLFAGTAAGAIDFSECGRGHHALDLAAVLQYLKHPVVGNHDHAPMYLRHRAALLEGYARERPLPAHIDQQLDAYIEVRMINTIEWVLDCWPTLDERPWGRAFLQRTAEFFRDRG</sequence>
<reference evidence="3 4" key="1">
    <citation type="submission" date="2024-04" db="EMBL/GenBank/DDBJ databases">
        <title>Novel species of the genus Ideonella isolated from streams.</title>
        <authorList>
            <person name="Lu H."/>
        </authorList>
    </citation>
    <scope>NUCLEOTIDE SEQUENCE [LARGE SCALE GENOMIC DNA]</scope>
    <source>
        <strain evidence="3 4">DXS29W</strain>
    </source>
</reference>
<evidence type="ECO:0000256" key="1">
    <source>
        <dbReference type="ARBA" id="ARBA00038240"/>
    </source>
</evidence>
<dbReference type="PANTHER" id="PTHR21064:SF6">
    <property type="entry name" value="AMINOGLYCOSIDE PHOSPHOTRANSFERASE DOMAIN-CONTAINING PROTEIN"/>
    <property type="match status" value="1"/>
</dbReference>
<dbReference type="Proteomes" id="UP001371218">
    <property type="component" value="Unassembled WGS sequence"/>
</dbReference>
<dbReference type="InterPro" id="IPR002575">
    <property type="entry name" value="Aminoglycoside_PTrfase"/>
</dbReference>
<name>A0ABU9BKX8_9BURK</name>
<dbReference type="PANTHER" id="PTHR21064">
    <property type="entry name" value="AMINOGLYCOSIDE PHOSPHOTRANSFERASE DOMAIN-CONTAINING PROTEIN-RELATED"/>
    <property type="match status" value="1"/>
</dbReference>
<evidence type="ECO:0000313" key="4">
    <source>
        <dbReference type="Proteomes" id="UP001371218"/>
    </source>
</evidence>
<dbReference type="SUPFAM" id="SSF56112">
    <property type="entry name" value="Protein kinase-like (PK-like)"/>
    <property type="match status" value="1"/>
</dbReference>
<dbReference type="InterPro" id="IPR011009">
    <property type="entry name" value="Kinase-like_dom_sf"/>
</dbReference>
<feature type="domain" description="Aminoglycoside phosphotransferase" evidence="2">
    <location>
        <begin position="34"/>
        <end position="267"/>
    </location>
</feature>
<comment type="caution">
    <text evidence="3">The sequence shown here is derived from an EMBL/GenBank/DDBJ whole genome shotgun (WGS) entry which is preliminary data.</text>
</comment>
<keyword evidence="4" id="KW-1185">Reference proteome</keyword>
<gene>
    <name evidence="3" type="ORF">AACH06_02000</name>
</gene>
<evidence type="ECO:0000259" key="2">
    <source>
        <dbReference type="Pfam" id="PF01636"/>
    </source>
</evidence>
<dbReference type="Gene3D" id="3.90.1200.10">
    <property type="match status" value="1"/>
</dbReference>
<dbReference type="Pfam" id="PF01636">
    <property type="entry name" value="APH"/>
    <property type="match status" value="1"/>
</dbReference>
<organism evidence="3 4">
    <name type="scientific">Ideonella lacteola</name>
    <dbReference type="NCBI Taxonomy" id="2984193"/>
    <lineage>
        <taxon>Bacteria</taxon>
        <taxon>Pseudomonadati</taxon>
        <taxon>Pseudomonadota</taxon>
        <taxon>Betaproteobacteria</taxon>
        <taxon>Burkholderiales</taxon>
        <taxon>Sphaerotilaceae</taxon>
        <taxon>Ideonella</taxon>
    </lineage>
</organism>
<protein>
    <submittedName>
        <fullName evidence="3">Phosphotransferase</fullName>
    </submittedName>
</protein>
<dbReference type="EMBL" id="JBBUTG010000001">
    <property type="protein sequence ID" value="MEK8029580.1"/>
    <property type="molecule type" value="Genomic_DNA"/>
</dbReference>